<keyword evidence="3" id="KW-1185">Reference proteome</keyword>
<reference evidence="2 3" key="2">
    <citation type="submission" date="2024-07" db="EMBL/GenBank/DDBJ databases">
        <authorList>
            <person name="Akdeniz Z."/>
        </authorList>
    </citation>
    <scope>NUCLEOTIDE SEQUENCE [LARGE SCALE GENOMIC DNA]</scope>
</reference>
<evidence type="ECO:0000313" key="2">
    <source>
        <dbReference type="EMBL" id="CAL6070526.1"/>
    </source>
</evidence>
<comment type="caution">
    <text evidence="1">The sequence shown here is derived from an EMBL/GenBank/DDBJ whole genome shotgun (WGS) entry which is preliminary data.</text>
</comment>
<gene>
    <name evidence="1" type="ORF">HINF_LOCUS33510</name>
    <name evidence="2" type="ORF">HINF_LOCUS54543</name>
</gene>
<protein>
    <submittedName>
        <fullName evidence="2">Hypothetical_protein</fullName>
    </submittedName>
</protein>
<dbReference type="EMBL" id="CAXDID020000284">
    <property type="protein sequence ID" value="CAL6070526.1"/>
    <property type="molecule type" value="Genomic_DNA"/>
</dbReference>
<proteinExistence type="predicted"/>
<reference evidence="1" key="1">
    <citation type="submission" date="2023-06" db="EMBL/GenBank/DDBJ databases">
        <authorList>
            <person name="Kurt Z."/>
        </authorList>
    </citation>
    <scope>NUCLEOTIDE SEQUENCE</scope>
</reference>
<evidence type="ECO:0000313" key="1">
    <source>
        <dbReference type="EMBL" id="CAI9945865.1"/>
    </source>
</evidence>
<dbReference type="Proteomes" id="UP001642409">
    <property type="component" value="Unassembled WGS sequence"/>
</dbReference>
<evidence type="ECO:0000313" key="3">
    <source>
        <dbReference type="Proteomes" id="UP001642409"/>
    </source>
</evidence>
<accession>A0AA86U7F1</accession>
<dbReference type="AlphaFoldDB" id="A0AA86U7F1"/>
<name>A0AA86U7F1_9EUKA</name>
<organism evidence="1">
    <name type="scientific">Hexamita inflata</name>
    <dbReference type="NCBI Taxonomy" id="28002"/>
    <lineage>
        <taxon>Eukaryota</taxon>
        <taxon>Metamonada</taxon>
        <taxon>Diplomonadida</taxon>
        <taxon>Hexamitidae</taxon>
        <taxon>Hexamitinae</taxon>
        <taxon>Hexamita</taxon>
    </lineage>
</organism>
<sequence length="335" mass="39259">MERLPLSNPEGSLMACPQPYRSLIMPAQHFEPGDFTFRNRFGRAASQEREARSNEPIIDHTKQSWYFSNASSALTSKRQAQSFINIQNKYIINIRLNFRFYQCSLLYRNCKLYKLYANDHQFQIESMQPTTRVQAGAQRGCFLQANLYGNPPASYHLRFQGSGYRFLILKARIPASIPATSAITNYNTKSIIYNYETQIQYIRQCQIVQQVILEKLLRSCVRVHLPTFDQCVTYSLQCSRVFQTRVGQKGRQFGAIFQVWEKPLFMLKTSFQRKLVLYKESLQTAELCRSNSLISNFRNIYSNQQSFNSNHFQFNLQKPTKVFRKNQIEYRVKSV</sequence>
<dbReference type="EMBL" id="CATOUU010000754">
    <property type="protein sequence ID" value="CAI9945865.1"/>
    <property type="molecule type" value="Genomic_DNA"/>
</dbReference>